<keyword evidence="3" id="KW-0862">Zinc</keyword>
<evidence type="ECO:0000256" key="3">
    <source>
        <dbReference type="ARBA" id="ARBA00022833"/>
    </source>
</evidence>
<evidence type="ECO:0000313" key="8">
    <source>
        <dbReference type="Proteomes" id="UP000824120"/>
    </source>
</evidence>
<dbReference type="InterPro" id="IPR038508">
    <property type="entry name" value="ArfGAP_dom_sf"/>
</dbReference>
<dbReference type="PANTHER" id="PTHR23180">
    <property type="entry name" value="CENTAURIN/ARF"/>
    <property type="match status" value="1"/>
</dbReference>
<dbReference type="PRINTS" id="PR00405">
    <property type="entry name" value="REVINTRACTNG"/>
</dbReference>
<feature type="compositionally biased region" description="Basic and acidic residues" evidence="5">
    <location>
        <begin position="8"/>
        <end position="20"/>
    </location>
</feature>
<dbReference type="SUPFAM" id="SSF57863">
    <property type="entry name" value="ArfGap/RecO-like zinc finger"/>
    <property type="match status" value="1"/>
</dbReference>
<keyword evidence="2 4" id="KW-0863">Zinc-finger</keyword>
<accession>A0A9J5YKN2</accession>
<dbReference type="Proteomes" id="UP000824120">
    <property type="component" value="Chromosome 6"/>
</dbReference>
<dbReference type="GO" id="GO:0005096">
    <property type="term" value="F:GTPase activator activity"/>
    <property type="evidence" value="ECO:0007669"/>
    <property type="project" value="InterPro"/>
</dbReference>
<evidence type="ECO:0000256" key="5">
    <source>
        <dbReference type="SAM" id="MobiDB-lite"/>
    </source>
</evidence>
<dbReference type="InterPro" id="IPR037278">
    <property type="entry name" value="ARFGAP/RecO"/>
</dbReference>
<dbReference type="Gene3D" id="1.10.220.150">
    <property type="entry name" value="Arf GTPase activating protein"/>
    <property type="match status" value="1"/>
</dbReference>
<proteinExistence type="predicted"/>
<dbReference type="AlphaFoldDB" id="A0A9J5YKN2"/>
<feature type="region of interest" description="Disordered" evidence="5">
    <location>
        <begin position="1"/>
        <end position="20"/>
    </location>
</feature>
<reference evidence="7 8" key="1">
    <citation type="submission" date="2020-09" db="EMBL/GenBank/DDBJ databases">
        <title>De no assembly of potato wild relative species, Solanum commersonii.</title>
        <authorList>
            <person name="Cho K."/>
        </authorList>
    </citation>
    <scope>NUCLEOTIDE SEQUENCE [LARGE SCALE GENOMIC DNA]</scope>
    <source>
        <strain evidence="7">LZ3.2</strain>
        <tissue evidence="7">Leaf</tissue>
    </source>
</reference>
<dbReference type="SMART" id="SM00105">
    <property type="entry name" value="ArfGap"/>
    <property type="match status" value="1"/>
</dbReference>
<evidence type="ECO:0000256" key="1">
    <source>
        <dbReference type="ARBA" id="ARBA00022723"/>
    </source>
</evidence>
<evidence type="ECO:0000256" key="2">
    <source>
        <dbReference type="ARBA" id="ARBA00022771"/>
    </source>
</evidence>
<gene>
    <name evidence="7" type="ORF">H5410_031927</name>
</gene>
<name>A0A9J5YKN2_SOLCO</name>
<dbReference type="Pfam" id="PF01412">
    <property type="entry name" value="ArfGap"/>
    <property type="match status" value="1"/>
</dbReference>
<dbReference type="PANTHER" id="PTHR23180:SF244">
    <property type="entry name" value="ADP-RIBOSYLATION FACTOR GTPASE-ACTIVATING PROTEIN AGD2"/>
    <property type="match status" value="1"/>
</dbReference>
<dbReference type="CDD" id="cd08204">
    <property type="entry name" value="ArfGap"/>
    <property type="match status" value="1"/>
</dbReference>
<evidence type="ECO:0000313" key="7">
    <source>
        <dbReference type="EMBL" id="KAG5600557.1"/>
    </source>
</evidence>
<organism evidence="7 8">
    <name type="scientific">Solanum commersonii</name>
    <name type="common">Commerson's wild potato</name>
    <name type="synonym">Commerson's nightshade</name>
    <dbReference type="NCBI Taxonomy" id="4109"/>
    <lineage>
        <taxon>Eukaryota</taxon>
        <taxon>Viridiplantae</taxon>
        <taxon>Streptophyta</taxon>
        <taxon>Embryophyta</taxon>
        <taxon>Tracheophyta</taxon>
        <taxon>Spermatophyta</taxon>
        <taxon>Magnoliopsida</taxon>
        <taxon>eudicotyledons</taxon>
        <taxon>Gunneridae</taxon>
        <taxon>Pentapetalae</taxon>
        <taxon>asterids</taxon>
        <taxon>lamiids</taxon>
        <taxon>Solanales</taxon>
        <taxon>Solanaceae</taxon>
        <taxon>Solanoideae</taxon>
        <taxon>Solaneae</taxon>
        <taxon>Solanum</taxon>
    </lineage>
</organism>
<keyword evidence="8" id="KW-1185">Reference proteome</keyword>
<dbReference type="InterPro" id="IPR001164">
    <property type="entry name" value="ArfGAP_dom"/>
</dbReference>
<dbReference type="EMBL" id="JACXVP010000006">
    <property type="protein sequence ID" value="KAG5600557.1"/>
    <property type="molecule type" value="Genomic_DNA"/>
</dbReference>
<protein>
    <recommendedName>
        <fullName evidence="6">Arf-GAP domain-containing protein</fullName>
    </recommendedName>
</protein>
<dbReference type="GO" id="GO:0008270">
    <property type="term" value="F:zinc ion binding"/>
    <property type="evidence" value="ECO:0007669"/>
    <property type="project" value="UniProtKB-KW"/>
</dbReference>
<dbReference type="PROSITE" id="PS50115">
    <property type="entry name" value="ARFGAP"/>
    <property type="match status" value="1"/>
</dbReference>
<feature type="domain" description="Arf-GAP" evidence="6">
    <location>
        <begin position="56"/>
        <end position="134"/>
    </location>
</feature>
<evidence type="ECO:0000256" key="4">
    <source>
        <dbReference type="PROSITE-ProRule" id="PRU00288"/>
    </source>
</evidence>
<comment type="caution">
    <text evidence="7">The sequence shown here is derived from an EMBL/GenBank/DDBJ whole genome shotgun (WGS) entry which is preliminary data.</text>
</comment>
<sequence length="245" mass="27196">MMQTTLITRRDKATTDKEDEVKSFATQNNTYAGSLNVQGSVNEENVLAFIRVNNPDSVSKILREVPGNDKCSDCGALEPDWASLNLGILICIKCLGIHRNLGVRSITLDVRVWEPTIFDLFCTLGNSYCNSMWEKLLQLPSDGFNVKGPLPAKKRQNVERYQRLQNSNLTPSLKDAFHEKEKYILAKATLLSVANKATLEKCCLNSKVTLLLGTPGKVLLKVQKCSLLSKATLFASLGYTLLGWP</sequence>
<evidence type="ECO:0000259" key="6">
    <source>
        <dbReference type="PROSITE" id="PS50115"/>
    </source>
</evidence>
<dbReference type="OrthoDB" id="10266696at2759"/>
<dbReference type="InterPro" id="IPR045258">
    <property type="entry name" value="ACAP1/2/3-like"/>
</dbReference>
<keyword evidence="1" id="KW-0479">Metal-binding</keyword>